<reference evidence="3" key="1">
    <citation type="journal article" date="2011" name="Proc. Natl. Acad. Sci. U.S.A.">
        <title>Obligate biotrophy features unraveled by the genomic analysis of rust fungi.</title>
        <authorList>
            <person name="Duplessis S."/>
            <person name="Cuomo C.A."/>
            <person name="Lin Y.-C."/>
            <person name="Aerts A."/>
            <person name="Tisserant E."/>
            <person name="Veneault-Fourrey C."/>
            <person name="Joly D.L."/>
            <person name="Hacquard S."/>
            <person name="Amselem J."/>
            <person name="Cantarel B.L."/>
            <person name="Chiu R."/>
            <person name="Coutinho P.M."/>
            <person name="Feau N."/>
            <person name="Field M."/>
            <person name="Frey P."/>
            <person name="Gelhaye E."/>
            <person name="Goldberg J."/>
            <person name="Grabherr M.G."/>
            <person name="Kodira C.D."/>
            <person name="Kohler A."/>
            <person name="Kuees U."/>
            <person name="Lindquist E.A."/>
            <person name="Lucas S.M."/>
            <person name="Mago R."/>
            <person name="Mauceli E."/>
            <person name="Morin E."/>
            <person name="Murat C."/>
            <person name="Pangilinan J.L."/>
            <person name="Park R."/>
            <person name="Pearson M."/>
            <person name="Quesneville H."/>
            <person name="Rouhier N."/>
            <person name="Sakthikumar S."/>
            <person name="Salamov A.A."/>
            <person name="Schmutz J."/>
            <person name="Selles B."/>
            <person name="Shapiro H."/>
            <person name="Tanguay P."/>
            <person name="Tuskan G.A."/>
            <person name="Henrissat B."/>
            <person name="Van de Peer Y."/>
            <person name="Rouze P."/>
            <person name="Ellis J.G."/>
            <person name="Dodds P.N."/>
            <person name="Schein J.E."/>
            <person name="Zhong S."/>
            <person name="Hamelin R.C."/>
            <person name="Grigoriev I.V."/>
            <person name="Szabo L.J."/>
            <person name="Martin F."/>
        </authorList>
    </citation>
    <scope>NUCLEOTIDE SEQUENCE [LARGE SCALE GENOMIC DNA]</scope>
    <source>
        <strain evidence="3">98AG31 / pathotype 3-4-7</strain>
    </source>
</reference>
<evidence type="ECO:0000256" key="1">
    <source>
        <dbReference type="SAM" id="MobiDB-lite"/>
    </source>
</evidence>
<feature type="compositionally biased region" description="Basic and acidic residues" evidence="1">
    <location>
        <begin position="21"/>
        <end position="42"/>
    </location>
</feature>
<dbReference type="VEuPathDB" id="FungiDB:MELLADRAFT_111157"/>
<evidence type="ECO:0000313" key="2">
    <source>
        <dbReference type="EMBL" id="EGG01249.1"/>
    </source>
</evidence>
<organism evidence="3">
    <name type="scientific">Melampsora larici-populina (strain 98AG31 / pathotype 3-4-7)</name>
    <name type="common">Poplar leaf rust fungus</name>
    <dbReference type="NCBI Taxonomy" id="747676"/>
    <lineage>
        <taxon>Eukaryota</taxon>
        <taxon>Fungi</taxon>
        <taxon>Dikarya</taxon>
        <taxon>Basidiomycota</taxon>
        <taxon>Pucciniomycotina</taxon>
        <taxon>Pucciniomycetes</taxon>
        <taxon>Pucciniales</taxon>
        <taxon>Melampsoraceae</taxon>
        <taxon>Melampsora</taxon>
    </lineage>
</organism>
<dbReference type="EMBL" id="GL883140">
    <property type="protein sequence ID" value="EGG01249.1"/>
    <property type="molecule type" value="Genomic_DNA"/>
</dbReference>
<dbReference type="HOGENOM" id="CLU_2184547_0_0_1"/>
<protein>
    <submittedName>
        <fullName evidence="2">Uncharacterized protein</fullName>
    </submittedName>
</protein>
<feature type="region of interest" description="Disordered" evidence="1">
    <location>
        <begin position="1"/>
        <end position="94"/>
    </location>
</feature>
<dbReference type="KEGG" id="mlr:MELLADRAFT_111157"/>
<dbReference type="Proteomes" id="UP000001072">
    <property type="component" value="Unassembled WGS sequence"/>
</dbReference>
<dbReference type="RefSeq" id="XP_007415599.1">
    <property type="nucleotide sequence ID" value="XM_007415537.1"/>
</dbReference>
<keyword evidence="3" id="KW-1185">Reference proteome</keyword>
<dbReference type="InParanoid" id="F4S278"/>
<name>F4S278_MELLP</name>
<evidence type="ECO:0000313" key="3">
    <source>
        <dbReference type="Proteomes" id="UP000001072"/>
    </source>
</evidence>
<dbReference type="AlphaFoldDB" id="F4S278"/>
<sequence length="114" mass="13180">MRQALYNPLLPRSDQQSGKQATHEEPSKERTQNRKRLDDLADHRKKSCVSHTPPERPSQGGIQPQDLEKFNQSDESDHQSSADRQHKIVGKSKRQNNCKSYLTVTYQLNCKYVC</sequence>
<feature type="compositionally biased region" description="Basic and acidic residues" evidence="1">
    <location>
        <begin position="66"/>
        <end position="86"/>
    </location>
</feature>
<proteinExistence type="predicted"/>
<gene>
    <name evidence="2" type="ORF">MELLADRAFT_111157</name>
</gene>
<dbReference type="GeneID" id="18924296"/>
<accession>F4S278</accession>
<dbReference type="OrthoDB" id="2512289at2759"/>